<protein>
    <submittedName>
        <fullName evidence="1">PTS glucose transporter subunit IIA</fullName>
    </submittedName>
</protein>
<dbReference type="Proteomes" id="UP000283374">
    <property type="component" value="Unassembled WGS sequence"/>
</dbReference>
<dbReference type="EMBL" id="QWKP01000118">
    <property type="protein sequence ID" value="RHA44082.1"/>
    <property type="molecule type" value="Genomic_DNA"/>
</dbReference>
<evidence type="ECO:0000313" key="1">
    <source>
        <dbReference type="EMBL" id="RHA44082.1"/>
    </source>
</evidence>
<reference evidence="1 2" key="1">
    <citation type="submission" date="2018-08" db="EMBL/GenBank/DDBJ databases">
        <title>Cellulomonas rhizosphaerae sp. nov., a novel actinomycete isolated from soil.</title>
        <authorList>
            <person name="Tian Y."/>
        </authorList>
    </citation>
    <scope>NUCLEOTIDE SEQUENCE [LARGE SCALE GENOMIC DNA]</scope>
    <source>
        <strain evidence="1 2">NEAU-TCZ24</strain>
    </source>
</reference>
<keyword evidence="2" id="KW-1185">Reference proteome</keyword>
<name>A0A413RQ19_9CELL</name>
<accession>A0A413RQ19</accession>
<evidence type="ECO:0000313" key="2">
    <source>
        <dbReference type="Proteomes" id="UP000283374"/>
    </source>
</evidence>
<feature type="non-terminal residue" evidence="1">
    <location>
        <position position="1"/>
    </location>
</feature>
<sequence>LQAPEGVVTALAADGDVVAAGDPLLDWS</sequence>
<organism evidence="1 2">
    <name type="scientific">Cellulomonas rhizosphaerae</name>
    <dbReference type="NCBI Taxonomy" id="2293719"/>
    <lineage>
        <taxon>Bacteria</taxon>
        <taxon>Bacillati</taxon>
        <taxon>Actinomycetota</taxon>
        <taxon>Actinomycetes</taxon>
        <taxon>Micrococcales</taxon>
        <taxon>Cellulomonadaceae</taxon>
        <taxon>Cellulomonas</taxon>
    </lineage>
</organism>
<proteinExistence type="predicted"/>
<keyword evidence="1" id="KW-0762">Sugar transport</keyword>
<gene>
    <name evidence="1" type="ORF">D1825_03045</name>
</gene>
<comment type="caution">
    <text evidence="1">The sequence shown here is derived from an EMBL/GenBank/DDBJ whole genome shotgun (WGS) entry which is preliminary data.</text>
</comment>
<keyword evidence="1" id="KW-0813">Transport</keyword>
<dbReference type="AlphaFoldDB" id="A0A413RQ19"/>